<name>A0ABU9XMB8_9SPHN</name>
<dbReference type="Proteomes" id="UP001404104">
    <property type="component" value="Unassembled WGS sequence"/>
</dbReference>
<evidence type="ECO:0000313" key="4">
    <source>
        <dbReference type="Proteomes" id="UP001404104"/>
    </source>
</evidence>
<dbReference type="EMBL" id="JBDIMF010000001">
    <property type="protein sequence ID" value="MEN2784962.1"/>
    <property type="molecule type" value="Genomic_DNA"/>
</dbReference>
<gene>
    <name evidence="3" type="ORF">ABC969_00830</name>
</gene>
<accession>A0ABU9XMB8</accession>
<evidence type="ECO:0000256" key="1">
    <source>
        <dbReference type="SAM" id="MobiDB-lite"/>
    </source>
</evidence>
<comment type="caution">
    <text evidence="3">The sequence shown here is derived from an EMBL/GenBank/DDBJ whole genome shotgun (WGS) entry which is preliminary data.</text>
</comment>
<dbReference type="Pfam" id="PF10670">
    <property type="entry name" value="DUF4198"/>
    <property type="match status" value="1"/>
</dbReference>
<evidence type="ECO:0000256" key="2">
    <source>
        <dbReference type="SAM" id="SignalP"/>
    </source>
</evidence>
<sequence length="297" mass="31509">MTPFTRHLLTAAALLSIPTALSAHRMWLLPSGTVFSGTESWVTVDAAISNDLFFFDHQPGRLENMKVWQPDGTPGELKNPSTGRYRSVFDVQLDKPGTWKIGLEMSGVMGSFKVDGVEKRVGGRGGPPPGAYAGGPAGGRPAPGQGGAMRQPPLSVADIPANATDVKLTETSSRNEIFVTAGEPTTIVFKPTGKGLEFAPITHPDELVAGEAARFRFLVDGKPAAGIKVSVIPGGKRYRDAEGGMELTTGADGVLTVTWPTAGMYWLNANLTDGKTSVPRATERRMAYSTTLEVLTP</sequence>
<keyword evidence="4" id="KW-1185">Reference proteome</keyword>
<feature type="region of interest" description="Disordered" evidence="1">
    <location>
        <begin position="120"/>
        <end position="154"/>
    </location>
</feature>
<keyword evidence="2" id="KW-0732">Signal</keyword>
<organism evidence="3 4">
    <name type="scientific">Sphingomonas qilianensis</name>
    <dbReference type="NCBI Taxonomy" id="1736690"/>
    <lineage>
        <taxon>Bacteria</taxon>
        <taxon>Pseudomonadati</taxon>
        <taxon>Pseudomonadota</taxon>
        <taxon>Alphaproteobacteria</taxon>
        <taxon>Sphingomonadales</taxon>
        <taxon>Sphingomonadaceae</taxon>
        <taxon>Sphingomonas</taxon>
    </lineage>
</organism>
<protein>
    <submittedName>
        <fullName evidence="3">DUF4198 domain-containing protein</fullName>
    </submittedName>
</protein>
<dbReference type="InterPro" id="IPR019613">
    <property type="entry name" value="DUF4198"/>
</dbReference>
<feature type="chain" id="PRO_5045294742" evidence="2">
    <location>
        <begin position="23"/>
        <end position="297"/>
    </location>
</feature>
<evidence type="ECO:0000313" key="3">
    <source>
        <dbReference type="EMBL" id="MEN2784962.1"/>
    </source>
</evidence>
<feature type="signal peptide" evidence="2">
    <location>
        <begin position="1"/>
        <end position="22"/>
    </location>
</feature>
<proteinExistence type="predicted"/>
<dbReference type="RefSeq" id="WP_345862341.1">
    <property type="nucleotide sequence ID" value="NZ_JBDIMF010000001.1"/>
</dbReference>
<reference evidence="3 4" key="1">
    <citation type="submission" date="2024-05" db="EMBL/GenBank/DDBJ databases">
        <authorList>
            <person name="Liu Q."/>
            <person name="Xin Y.-H."/>
        </authorList>
    </citation>
    <scope>NUCLEOTIDE SEQUENCE [LARGE SCALE GENOMIC DNA]</scope>
    <source>
        <strain evidence="3 4">CGMCC 1.15349</strain>
    </source>
</reference>